<dbReference type="Proteomes" id="UP000185812">
    <property type="component" value="Unassembled WGS sequence"/>
</dbReference>
<evidence type="ECO:0008006" key="3">
    <source>
        <dbReference type="Google" id="ProtNLM"/>
    </source>
</evidence>
<keyword evidence="2" id="KW-1185">Reference proteome</keyword>
<dbReference type="PANTHER" id="PTHR21015">
    <property type="entry name" value="UDP-N-ACETYLGLUCOSAMINE--N-ACETYLMURAMYL-(PENTAPEPTIDE) PYROPHOSPHORYL-UNDECAPRENOL N-ACETYLGLUCOSAMINE TRANSFERASE 1"/>
    <property type="match status" value="1"/>
</dbReference>
<name>A0A1M6VQV0_9BACT</name>
<dbReference type="Pfam" id="PF13528">
    <property type="entry name" value="Glyco_trans_1_3"/>
    <property type="match status" value="1"/>
</dbReference>
<protein>
    <recommendedName>
        <fullName evidence="3">UDP:flavonoid glycosyltransferase YjiC, YdhE family</fullName>
    </recommendedName>
</protein>
<gene>
    <name evidence="1" type="ORF">SAMN04488087_2079</name>
</gene>
<dbReference type="SUPFAM" id="SSF53756">
    <property type="entry name" value="UDP-Glycosyltransferase/glycogen phosphorylase"/>
    <property type="match status" value="1"/>
</dbReference>
<sequence>MARIVYALSGQGRGHASRVLAIARGLRERGHELRFCCGGTARAVLEACGEPVWPVPALRQVLHGNRMRLAATLRANLPVLRKLRCLLDELTELLADFRPHLVITDFEALTPRAAARLGLPVLSFNHQQVITETRYTLPFRYWKDALLAHLAIHLIAPPRPLHVLLTSFYFLPLRHPERTTLIPPIIRPEVQHLTPTEEAHVLVYFNQPEGVDHLPEVLASLPVPFVLYNVPRSPHADDYPNLTFKPPTIDGFLEDLARCRAVLCTAGFTLMSEALYLGKPLLVVPNRGIFEQTLNALFLERKGLGMAICDRELRADDVQRFLEACPYYRQRLQAHPLRCGNEMALDFIERLLHRLEMRRYRGRPLQTIRENTALSFI</sequence>
<reference evidence="2" key="1">
    <citation type="submission" date="2016-11" db="EMBL/GenBank/DDBJ databases">
        <authorList>
            <person name="Varghese N."/>
            <person name="Submissions S."/>
        </authorList>
    </citation>
    <scope>NUCLEOTIDE SEQUENCE [LARGE SCALE GENOMIC DNA]</scope>
    <source>
        <strain evidence="2">DSM 22212</strain>
    </source>
</reference>
<accession>A0A1M6VQV0</accession>
<dbReference type="STRING" id="633813.SAMN04488087_2079"/>
<dbReference type="RefSeq" id="WP_072715909.1">
    <property type="nucleotide sequence ID" value="NZ_FRAU01000007.1"/>
</dbReference>
<dbReference type="OrthoDB" id="9793805at2"/>
<dbReference type="AlphaFoldDB" id="A0A1M6VQV0"/>
<dbReference type="PANTHER" id="PTHR21015:SF22">
    <property type="entry name" value="GLYCOSYLTRANSFERASE"/>
    <property type="match status" value="1"/>
</dbReference>
<dbReference type="GO" id="GO:0016757">
    <property type="term" value="F:glycosyltransferase activity"/>
    <property type="evidence" value="ECO:0007669"/>
    <property type="project" value="TreeGrafter"/>
</dbReference>
<proteinExistence type="predicted"/>
<evidence type="ECO:0000313" key="2">
    <source>
        <dbReference type="Proteomes" id="UP000185812"/>
    </source>
</evidence>
<evidence type="ECO:0000313" key="1">
    <source>
        <dbReference type="EMBL" id="SHK83937.1"/>
    </source>
</evidence>
<dbReference type="Gene3D" id="3.40.50.2000">
    <property type="entry name" value="Glycogen Phosphorylase B"/>
    <property type="match status" value="2"/>
</dbReference>
<dbReference type="EMBL" id="FRAU01000007">
    <property type="protein sequence ID" value="SHK83937.1"/>
    <property type="molecule type" value="Genomic_DNA"/>
</dbReference>
<organism evidence="1 2">
    <name type="scientific">Rhodothermus profundi</name>
    <dbReference type="NCBI Taxonomy" id="633813"/>
    <lineage>
        <taxon>Bacteria</taxon>
        <taxon>Pseudomonadati</taxon>
        <taxon>Rhodothermota</taxon>
        <taxon>Rhodothermia</taxon>
        <taxon>Rhodothermales</taxon>
        <taxon>Rhodothermaceae</taxon>
        <taxon>Rhodothermus</taxon>
    </lineage>
</organism>